<proteinExistence type="inferred from homology"/>
<evidence type="ECO:0000256" key="4">
    <source>
        <dbReference type="ARBA" id="ARBA00023136"/>
    </source>
</evidence>
<feature type="transmembrane region" description="Helical" evidence="5">
    <location>
        <begin position="12"/>
        <end position="35"/>
    </location>
</feature>
<keyword evidence="3 5" id="KW-1133">Transmembrane helix</keyword>
<feature type="transmembrane region" description="Helical" evidence="5">
    <location>
        <begin position="211"/>
        <end position="233"/>
    </location>
</feature>
<keyword evidence="5" id="KW-0813">Transport</keyword>
<keyword evidence="4 5" id="KW-0472">Membrane</keyword>
<dbReference type="InterPro" id="IPR035906">
    <property type="entry name" value="MetI-like_sf"/>
</dbReference>
<feature type="domain" description="ABC transmembrane type-1" evidence="6">
    <location>
        <begin position="69"/>
        <end position="346"/>
    </location>
</feature>
<dbReference type="PANTHER" id="PTHR42727">
    <property type="entry name" value="PHOSPHATE TRANSPORT SYSTEM PERMEASE PROTEIN"/>
    <property type="match status" value="1"/>
</dbReference>
<keyword evidence="8" id="KW-1185">Reference proteome</keyword>
<evidence type="ECO:0000313" key="7">
    <source>
        <dbReference type="EMBL" id="ACZ10911.1"/>
    </source>
</evidence>
<dbReference type="InterPro" id="IPR000515">
    <property type="entry name" value="MetI-like"/>
</dbReference>
<organism evidence="7 8">
    <name type="scientific">Sebaldella termitidis (strain ATCC 33386 / NCTC 11300)</name>
    <dbReference type="NCBI Taxonomy" id="526218"/>
    <lineage>
        <taxon>Bacteria</taxon>
        <taxon>Fusobacteriati</taxon>
        <taxon>Fusobacteriota</taxon>
        <taxon>Fusobacteriia</taxon>
        <taxon>Fusobacteriales</taxon>
        <taxon>Leptotrichiaceae</taxon>
        <taxon>Sebaldella</taxon>
    </lineage>
</organism>
<reference evidence="7 8" key="2">
    <citation type="journal article" date="2010" name="Stand. Genomic Sci.">
        <title>Complete genome sequence of Sebaldella termitidis type strain (NCTC 11300).</title>
        <authorList>
            <person name="Harmon-Smith M."/>
            <person name="Celia L."/>
            <person name="Chertkov O."/>
            <person name="Lapidus A."/>
            <person name="Copeland A."/>
            <person name="Glavina Del Rio T."/>
            <person name="Nolan M."/>
            <person name="Lucas S."/>
            <person name="Tice H."/>
            <person name="Cheng J.F."/>
            <person name="Han C."/>
            <person name="Detter J.C."/>
            <person name="Bruce D."/>
            <person name="Goodwin L."/>
            <person name="Pitluck S."/>
            <person name="Pati A."/>
            <person name="Liolios K."/>
            <person name="Ivanova N."/>
            <person name="Mavromatis K."/>
            <person name="Mikhailova N."/>
            <person name="Chen A."/>
            <person name="Palaniappan K."/>
            <person name="Land M."/>
            <person name="Hauser L."/>
            <person name="Chang Y.J."/>
            <person name="Jeffries C.D."/>
            <person name="Brettin T."/>
            <person name="Goker M."/>
            <person name="Beck B."/>
            <person name="Bristow J."/>
            <person name="Eisen J.A."/>
            <person name="Markowitz V."/>
            <person name="Hugenholtz P."/>
            <person name="Kyrpides N.C."/>
            <person name="Klenk H.P."/>
            <person name="Chen F."/>
        </authorList>
    </citation>
    <scope>NUCLEOTIDE SEQUENCE [LARGE SCALE GENOMIC DNA]</scope>
    <source>
        <strain evidence="8">ATCC 33386 / NCTC 11300</strain>
    </source>
</reference>
<evidence type="ECO:0000256" key="2">
    <source>
        <dbReference type="ARBA" id="ARBA00022692"/>
    </source>
</evidence>
<feature type="transmembrane region" description="Helical" evidence="5">
    <location>
        <begin position="169"/>
        <end position="191"/>
    </location>
</feature>
<evidence type="ECO:0000256" key="3">
    <source>
        <dbReference type="ARBA" id="ARBA00022989"/>
    </source>
</evidence>
<dbReference type="STRING" id="526218.Sterm_4079"/>
<dbReference type="GO" id="GO:0005886">
    <property type="term" value="C:plasma membrane"/>
    <property type="evidence" value="ECO:0007669"/>
    <property type="project" value="UniProtKB-SubCell"/>
</dbReference>
<gene>
    <name evidence="7" type="ordered locus">Sterm_4079</name>
</gene>
<name>D1AGF9_SEBTE</name>
<dbReference type="EMBL" id="CP001739">
    <property type="protein sequence ID" value="ACZ10911.1"/>
    <property type="molecule type" value="Genomic_DNA"/>
</dbReference>
<evidence type="ECO:0000256" key="1">
    <source>
        <dbReference type="ARBA" id="ARBA00004141"/>
    </source>
</evidence>
<dbReference type="Proteomes" id="UP000000845">
    <property type="component" value="Chromosome"/>
</dbReference>
<dbReference type="KEGG" id="str:Sterm_4079"/>
<evidence type="ECO:0000256" key="5">
    <source>
        <dbReference type="RuleBase" id="RU363032"/>
    </source>
</evidence>
<dbReference type="CDD" id="cd06261">
    <property type="entry name" value="TM_PBP2"/>
    <property type="match status" value="1"/>
</dbReference>
<evidence type="ECO:0000313" key="8">
    <source>
        <dbReference type="Proteomes" id="UP000000845"/>
    </source>
</evidence>
<dbReference type="GO" id="GO:0055085">
    <property type="term" value="P:transmembrane transport"/>
    <property type="evidence" value="ECO:0007669"/>
    <property type="project" value="InterPro"/>
</dbReference>
<evidence type="ECO:0000259" key="6">
    <source>
        <dbReference type="PROSITE" id="PS50928"/>
    </source>
</evidence>
<accession>D1AGF9</accession>
<feature type="transmembrane region" description="Helical" evidence="5">
    <location>
        <begin position="139"/>
        <end position="157"/>
    </location>
</feature>
<reference evidence="8" key="1">
    <citation type="submission" date="2009-09" db="EMBL/GenBank/DDBJ databases">
        <title>The complete chromosome of Sebaldella termitidis ATCC 33386.</title>
        <authorList>
            <consortium name="US DOE Joint Genome Institute (JGI-PGF)"/>
            <person name="Lucas S."/>
            <person name="Copeland A."/>
            <person name="Lapidus A."/>
            <person name="Glavina del Rio T."/>
            <person name="Dalin E."/>
            <person name="Tice H."/>
            <person name="Bruce D."/>
            <person name="Goodwin L."/>
            <person name="Pitluck S."/>
            <person name="Kyrpides N."/>
            <person name="Mavromatis K."/>
            <person name="Ivanova N."/>
            <person name="Mikhailova N."/>
            <person name="Sims D."/>
            <person name="Meincke L."/>
            <person name="Brettin T."/>
            <person name="Detter J.C."/>
            <person name="Han C."/>
            <person name="Larimer F."/>
            <person name="Land M."/>
            <person name="Hauser L."/>
            <person name="Markowitz V."/>
            <person name="Cheng J.F."/>
            <person name="Hugenholtz P."/>
            <person name="Woyke T."/>
            <person name="Wu D."/>
            <person name="Eisen J.A."/>
        </authorList>
    </citation>
    <scope>NUCLEOTIDE SEQUENCE [LARGE SCALE GENOMIC DNA]</scope>
    <source>
        <strain evidence="8">ATCC 33386 / NCTC 11300</strain>
    </source>
</reference>
<feature type="transmembrane region" description="Helical" evidence="5">
    <location>
        <begin position="325"/>
        <end position="346"/>
    </location>
</feature>
<feature type="transmembrane region" description="Helical" evidence="5">
    <location>
        <begin position="254"/>
        <end position="275"/>
    </location>
</feature>
<feature type="transmembrane region" description="Helical" evidence="5">
    <location>
        <begin position="64"/>
        <end position="88"/>
    </location>
</feature>
<dbReference type="AlphaFoldDB" id="D1AGF9"/>
<keyword evidence="2 5" id="KW-0812">Transmembrane</keyword>
<dbReference type="eggNOG" id="COG0573">
    <property type="taxonomic scope" value="Bacteria"/>
</dbReference>
<dbReference type="PANTHER" id="PTHR42727:SF1">
    <property type="entry name" value="PHOSPHATE TRANSPORT SYSTEM PERMEASE"/>
    <property type="match status" value="1"/>
</dbReference>
<comment type="subcellular location">
    <subcellularLocation>
        <location evidence="5">Cell membrane</location>
        <topology evidence="5">Multi-pass membrane protein</topology>
    </subcellularLocation>
    <subcellularLocation>
        <location evidence="1">Membrane</location>
        <topology evidence="1">Multi-pass membrane protein</topology>
    </subcellularLocation>
</comment>
<dbReference type="SUPFAM" id="SSF161098">
    <property type="entry name" value="MetI-like"/>
    <property type="match status" value="2"/>
</dbReference>
<comment type="similarity">
    <text evidence="5">Belongs to the binding-protein-dependent transport system permease family.</text>
</comment>
<dbReference type="PROSITE" id="PS50928">
    <property type="entry name" value="ABC_TM1"/>
    <property type="match status" value="1"/>
</dbReference>
<dbReference type="Gene3D" id="1.10.3720.10">
    <property type="entry name" value="MetI-like"/>
    <property type="match status" value="2"/>
</dbReference>
<dbReference type="Pfam" id="PF00528">
    <property type="entry name" value="BPD_transp_1"/>
    <property type="match status" value="1"/>
</dbReference>
<dbReference type="HOGENOM" id="CLU_033621_1_0_0"/>
<sequence length="357" mass="39740">MENKYLKENIVKVILFIFAFISVITTAAIVASLFLESVPFFNGERLKQLFSYGELWDPRGEKYYVLPLVVGTMMIVVFSCLFAIPLGLGSAIYLSEYANPKTRNILKPVLEILAGIPSVVYGFFALFYITPFLKKNISWLAKAALIFLVLFSLYMMIKCVKGFIDKDFIRTKIIFGILFLIFLVLFLYLAFNFVGFFKETSNLRVDTFNVLSSSFAVGIMITPLVASISEDALKAVPKTMREGSLGLGATKFETVWNVTIPAAISGIVSSFILAISRAVGETMVVAMAAGAKPVLNFNPLGQVQTMTGYMVNKSFGEVMVGSLEFQTIFVVGLILFFMTFLLNVIAKTVVLKFREEY</sequence>
<dbReference type="RefSeq" id="WP_012863486.1">
    <property type="nucleotide sequence ID" value="NC_013517.1"/>
</dbReference>
<protein>
    <submittedName>
        <fullName evidence="7">Phosphate ABC transporter, inner membrane subunit PstC</fullName>
    </submittedName>
</protein>
<feature type="transmembrane region" description="Helical" evidence="5">
    <location>
        <begin position="109"/>
        <end position="133"/>
    </location>
</feature>